<evidence type="ECO:0000313" key="5">
    <source>
        <dbReference type="EMBL" id="BCB83520.1"/>
    </source>
</evidence>
<dbReference type="PANTHER" id="PTHR43464:SF19">
    <property type="entry name" value="UBIQUINONE BIOSYNTHESIS O-METHYLTRANSFERASE, MITOCHONDRIAL"/>
    <property type="match status" value="1"/>
</dbReference>
<dbReference type="Pfam" id="PF13649">
    <property type="entry name" value="Methyltransf_25"/>
    <property type="match status" value="1"/>
</dbReference>
<dbReference type="InterPro" id="IPR041698">
    <property type="entry name" value="Methyltransf_25"/>
</dbReference>
<gene>
    <name evidence="5" type="ORF">Psuf_008330</name>
</gene>
<dbReference type="EMBL" id="AP022871">
    <property type="protein sequence ID" value="BCB83520.1"/>
    <property type="molecule type" value="Genomic_DNA"/>
</dbReference>
<dbReference type="KEGG" id="psuu:Psuf_008330"/>
<dbReference type="InterPro" id="IPR029063">
    <property type="entry name" value="SAM-dependent_MTases_sf"/>
</dbReference>
<keyword evidence="6" id="KW-1185">Reference proteome</keyword>
<evidence type="ECO:0000256" key="3">
    <source>
        <dbReference type="ARBA" id="ARBA00022691"/>
    </source>
</evidence>
<dbReference type="Proteomes" id="UP000503011">
    <property type="component" value="Chromosome"/>
</dbReference>
<accession>A0A6F8YBT8</accession>
<reference evidence="5 6" key="2">
    <citation type="submission" date="2020-03" db="EMBL/GenBank/DDBJ databases">
        <authorList>
            <person name="Ichikawa N."/>
            <person name="Kimura A."/>
            <person name="Kitahashi Y."/>
            <person name="Uohara A."/>
        </authorList>
    </citation>
    <scope>NUCLEOTIDE SEQUENCE [LARGE SCALE GENOMIC DNA]</scope>
    <source>
        <strain evidence="5 6">NBRC 105367</strain>
    </source>
</reference>
<protein>
    <submittedName>
        <fullName evidence="5">Methyltransferase</fullName>
    </submittedName>
</protein>
<keyword evidence="1 5" id="KW-0489">Methyltransferase</keyword>
<evidence type="ECO:0000259" key="4">
    <source>
        <dbReference type="Pfam" id="PF13649"/>
    </source>
</evidence>
<dbReference type="RefSeq" id="WP_197945785.1">
    <property type="nucleotide sequence ID" value="NZ_AP022871.1"/>
</dbReference>
<dbReference type="GO" id="GO:0008168">
    <property type="term" value="F:methyltransferase activity"/>
    <property type="evidence" value="ECO:0007669"/>
    <property type="project" value="UniProtKB-KW"/>
</dbReference>
<reference evidence="5 6" key="1">
    <citation type="submission" date="2020-03" db="EMBL/GenBank/DDBJ databases">
        <title>Whole genome shotgun sequence of Phytohabitans suffuscus NBRC 105367.</title>
        <authorList>
            <person name="Komaki H."/>
            <person name="Tamura T."/>
        </authorList>
    </citation>
    <scope>NUCLEOTIDE SEQUENCE [LARGE SCALE GENOMIC DNA]</scope>
    <source>
        <strain evidence="5 6">NBRC 105367</strain>
    </source>
</reference>
<dbReference type="PANTHER" id="PTHR43464">
    <property type="entry name" value="METHYLTRANSFERASE"/>
    <property type="match status" value="1"/>
</dbReference>
<organism evidence="5 6">
    <name type="scientific">Phytohabitans suffuscus</name>
    <dbReference type="NCBI Taxonomy" id="624315"/>
    <lineage>
        <taxon>Bacteria</taxon>
        <taxon>Bacillati</taxon>
        <taxon>Actinomycetota</taxon>
        <taxon>Actinomycetes</taxon>
        <taxon>Micromonosporales</taxon>
        <taxon>Micromonosporaceae</taxon>
    </lineage>
</organism>
<name>A0A6F8YBT8_9ACTN</name>
<dbReference type="Gene3D" id="3.40.50.150">
    <property type="entry name" value="Vaccinia Virus protein VP39"/>
    <property type="match status" value="1"/>
</dbReference>
<proteinExistence type="predicted"/>
<dbReference type="AlphaFoldDB" id="A0A6F8YBT8"/>
<evidence type="ECO:0000256" key="2">
    <source>
        <dbReference type="ARBA" id="ARBA00022679"/>
    </source>
</evidence>
<feature type="domain" description="Methyltransferase" evidence="4">
    <location>
        <begin position="43"/>
        <end position="136"/>
    </location>
</feature>
<keyword evidence="2 5" id="KW-0808">Transferase</keyword>
<sequence length="247" mass="27493">MIPHAHFGERLASVYDNMYPYIEIDTQHAVELFTQLCPPPARVLELGVGTGRVALPLAELGYRVHGIDGSPAMLERLRARDPDGRVTTQLADFTTTTSGDQYDLVVVLLNTFFSAVTKDQQLSCLRHVREQLAPSGRFVVEVFEPTPFHSQTQPSFSVRHLGDQGIMIDMLSVDRAQQLMVGAHTILDGGKPETVQHVLRYAFPFELDLLAEACGLQLEHRWGGFAREPFGPTSHRHVSVYSGADDR</sequence>
<dbReference type="SUPFAM" id="SSF53335">
    <property type="entry name" value="S-adenosyl-L-methionine-dependent methyltransferases"/>
    <property type="match status" value="1"/>
</dbReference>
<dbReference type="GO" id="GO:0032259">
    <property type="term" value="P:methylation"/>
    <property type="evidence" value="ECO:0007669"/>
    <property type="project" value="UniProtKB-KW"/>
</dbReference>
<keyword evidence="3" id="KW-0949">S-adenosyl-L-methionine</keyword>
<evidence type="ECO:0000256" key="1">
    <source>
        <dbReference type="ARBA" id="ARBA00022603"/>
    </source>
</evidence>
<dbReference type="CDD" id="cd02440">
    <property type="entry name" value="AdoMet_MTases"/>
    <property type="match status" value="1"/>
</dbReference>
<evidence type="ECO:0000313" key="6">
    <source>
        <dbReference type="Proteomes" id="UP000503011"/>
    </source>
</evidence>